<reference evidence="1 2" key="1">
    <citation type="submission" date="2013-08" db="EMBL/GenBank/DDBJ databases">
        <authorList>
            <person name="Weinstock G."/>
            <person name="Sodergren E."/>
            <person name="Wylie T."/>
            <person name="Fulton L."/>
            <person name="Fulton R."/>
            <person name="Fronick C."/>
            <person name="O'Laughlin M."/>
            <person name="Godfrey J."/>
            <person name="Miner T."/>
            <person name="Herter B."/>
            <person name="Appelbaum E."/>
            <person name="Cordes M."/>
            <person name="Lek S."/>
            <person name="Wollam A."/>
            <person name="Pepin K.H."/>
            <person name="Palsikar V.B."/>
            <person name="Mitreva M."/>
            <person name="Wilson R.K."/>
        </authorList>
    </citation>
    <scope>NUCLEOTIDE SEQUENCE [LARGE SCALE GENOMIC DNA]</scope>
    <source>
        <strain evidence="1 2">F0184</strain>
    </source>
</reference>
<protein>
    <submittedName>
        <fullName evidence="1">Uncharacterized protein</fullName>
    </submittedName>
</protein>
<dbReference type="Proteomes" id="UP000017174">
    <property type="component" value="Unassembled WGS sequence"/>
</dbReference>
<organism evidence="1 2">
    <name type="scientific">Rothia aeria F0184</name>
    <dbReference type="NCBI Taxonomy" id="888019"/>
    <lineage>
        <taxon>Bacteria</taxon>
        <taxon>Bacillati</taxon>
        <taxon>Actinomycetota</taxon>
        <taxon>Actinomycetes</taxon>
        <taxon>Micrococcales</taxon>
        <taxon>Micrococcaceae</taxon>
        <taxon>Rothia</taxon>
    </lineage>
</organism>
<sequence length="71" mass="7925">MPLRFAPLVAEDGSDEDYFLFASGSRRRQQQPSAFRLTSADRTSLLQYVIDNNGRVLSLSFGNGGNGWQEI</sequence>
<proteinExistence type="predicted"/>
<dbReference type="EMBL" id="AXZG01000061">
    <property type="protein sequence ID" value="ERT64383.1"/>
    <property type="molecule type" value="Genomic_DNA"/>
</dbReference>
<evidence type="ECO:0000313" key="1">
    <source>
        <dbReference type="EMBL" id="ERT64383.1"/>
    </source>
</evidence>
<gene>
    <name evidence="1" type="ORF">HMPREF0742_02319</name>
</gene>
<dbReference type="HOGENOM" id="CLU_2737547_0_0_11"/>
<accession>U7V0Z2</accession>
<name>U7V0Z2_9MICC</name>
<dbReference type="AlphaFoldDB" id="U7V0Z2"/>
<comment type="caution">
    <text evidence="1">The sequence shown here is derived from an EMBL/GenBank/DDBJ whole genome shotgun (WGS) entry which is preliminary data.</text>
</comment>
<evidence type="ECO:0000313" key="2">
    <source>
        <dbReference type="Proteomes" id="UP000017174"/>
    </source>
</evidence>